<name>A0ABW3MBU5_9PSEU</name>
<reference evidence="3" key="1">
    <citation type="journal article" date="2019" name="Int. J. Syst. Evol. Microbiol.">
        <title>The Global Catalogue of Microorganisms (GCM) 10K type strain sequencing project: providing services to taxonomists for standard genome sequencing and annotation.</title>
        <authorList>
            <consortium name="The Broad Institute Genomics Platform"/>
            <consortium name="The Broad Institute Genome Sequencing Center for Infectious Disease"/>
            <person name="Wu L."/>
            <person name="Ma J."/>
        </authorList>
    </citation>
    <scope>NUCLEOTIDE SEQUENCE [LARGE SCALE GENOMIC DNA]</scope>
    <source>
        <strain evidence="3">JCM 31486</strain>
    </source>
</reference>
<dbReference type="EMBL" id="JBHTIS010001073">
    <property type="protein sequence ID" value="MFD1047437.1"/>
    <property type="molecule type" value="Genomic_DNA"/>
</dbReference>
<accession>A0ABW3MBU5</accession>
<feature type="chain" id="PRO_5046636379" description="Big-1 domain-containing protein" evidence="1">
    <location>
        <begin position="24"/>
        <end position="228"/>
    </location>
</feature>
<evidence type="ECO:0000313" key="3">
    <source>
        <dbReference type="Proteomes" id="UP001597045"/>
    </source>
</evidence>
<organism evidence="2 3">
    <name type="scientific">Kibdelosporangium lantanae</name>
    <dbReference type="NCBI Taxonomy" id="1497396"/>
    <lineage>
        <taxon>Bacteria</taxon>
        <taxon>Bacillati</taxon>
        <taxon>Actinomycetota</taxon>
        <taxon>Actinomycetes</taxon>
        <taxon>Pseudonocardiales</taxon>
        <taxon>Pseudonocardiaceae</taxon>
        <taxon>Kibdelosporangium</taxon>
    </lineage>
</organism>
<feature type="non-terminal residue" evidence="2">
    <location>
        <position position="228"/>
    </location>
</feature>
<dbReference type="Proteomes" id="UP001597045">
    <property type="component" value="Unassembled WGS sequence"/>
</dbReference>
<gene>
    <name evidence="2" type="ORF">ACFQ1S_18770</name>
</gene>
<keyword evidence="3" id="KW-1185">Reference proteome</keyword>
<sequence>MKLVVAVMVLVAVVAVPAGPASASTAACPGAAIYCPHPYLWVNPNEVAPGGTVGLVLYDCPPDQTARATSNVFIAPAALIYRGRGAGSMPYYTGSARISANAKLGNATVRAFCAGSRTPTQTTTLRIVPQPLRAVPSSGRPGQKVTVQVTCDVEPSGGVKSSALTVGALTSAASGQYTASGTVNANARPGSYAVSTTCAGKKLAGSFTVLSPNQVPQKPKGPAQTGGG</sequence>
<comment type="caution">
    <text evidence="2">The sequence shown here is derived from an EMBL/GenBank/DDBJ whole genome shotgun (WGS) entry which is preliminary data.</text>
</comment>
<keyword evidence="1" id="KW-0732">Signal</keyword>
<evidence type="ECO:0000256" key="1">
    <source>
        <dbReference type="SAM" id="SignalP"/>
    </source>
</evidence>
<dbReference type="PROSITE" id="PS51257">
    <property type="entry name" value="PROKAR_LIPOPROTEIN"/>
    <property type="match status" value="1"/>
</dbReference>
<proteinExistence type="predicted"/>
<evidence type="ECO:0008006" key="4">
    <source>
        <dbReference type="Google" id="ProtNLM"/>
    </source>
</evidence>
<feature type="signal peptide" evidence="1">
    <location>
        <begin position="1"/>
        <end position="23"/>
    </location>
</feature>
<evidence type="ECO:0000313" key="2">
    <source>
        <dbReference type="EMBL" id="MFD1047437.1"/>
    </source>
</evidence>
<protein>
    <recommendedName>
        <fullName evidence="4">Big-1 domain-containing protein</fullName>
    </recommendedName>
</protein>